<dbReference type="OrthoDB" id="64281at2759"/>
<feature type="region of interest" description="Disordered" evidence="1">
    <location>
        <begin position="284"/>
        <end position="309"/>
    </location>
</feature>
<proteinExistence type="predicted"/>
<dbReference type="GeneID" id="25976461"/>
<feature type="compositionally biased region" description="Low complexity" evidence="1">
    <location>
        <begin position="285"/>
        <end position="307"/>
    </location>
</feature>
<keyword evidence="4" id="KW-1185">Reference proteome</keyword>
<organism evidence="4">
    <name type="scientific">Grosmannia clavigera (strain kw1407 / UAMH 11150)</name>
    <name type="common">Blue stain fungus</name>
    <name type="synonym">Graphiocladiella clavigera</name>
    <dbReference type="NCBI Taxonomy" id="655863"/>
    <lineage>
        <taxon>Eukaryota</taxon>
        <taxon>Fungi</taxon>
        <taxon>Dikarya</taxon>
        <taxon>Ascomycota</taxon>
        <taxon>Pezizomycotina</taxon>
        <taxon>Sordariomycetes</taxon>
        <taxon>Sordariomycetidae</taxon>
        <taxon>Ophiostomatales</taxon>
        <taxon>Ophiostomataceae</taxon>
        <taxon>Leptographium</taxon>
    </lineage>
</organism>
<reference evidence="3 4" key="1">
    <citation type="journal article" date="2011" name="Proc. Natl. Acad. Sci. U.S.A.">
        <title>Genome and transcriptome analyses of the mountain pine beetle-fungal symbiont Grosmannia clavigera, a lodgepole pine pathogen.</title>
        <authorList>
            <person name="DiGuistini S."/>
            <person name="Wang Y."/>
            <person name="Liao N.Y."/>
            <person name="Taylor G."/>
            <person name="Tanguay P."/>
            <person name="Feau N."/>
            <person name="Henrissat B."/>
            <person name="Chan S.K."/>
            <person name="Hesse-Orce U."/>
            <person name="Alamouti S.M."/>
            <person name="Tsui C.K.M."/>
            <person name="Docking R.T."/>
            <person name="Levasseur A."/>
            <person name="Haridas S."/>
            <person name="Robertson G."/>
            <person name="Birol I."/>
            <person name="Holt R.A."/>
            <person name="Marra M.A."/>
            <person name="Hamelin R.C."/>
            <person name="Hirst M."/>
            <person name="Jones S.J.M."/>
            <person name="Bohlmann J."/>
            <person name="Breuil C."/>
        </authorList>
    </citation>
    <scope>NUCLEOTIDE SEQUENCE [LARGE SCALE GENOMIC DNA]</scope>
    <source>
        <strain evidence="4">kw1407 / UAMH 11150</strain>
    </source>
</reference>
<dbReference type="HOGENOM" id="CLU_019095_0_1_1"/>
<gene>
    <name evidence="3" type="ORF">CMQ_3369</name>
</gene>
<evidence type="ECO:0000256" key="1">
    <source>
        <dbReference type="SAM" id="MobiDB-lite"/>
    </source>
</evidence>
<dbReference type="InterPro" id="IPR055915">
    <property type="entry name" value="DUF7492"/>
</dbReference>
<dbReference type="Pfam" id="PF24320">
    <property type="entry name" value="DUF7492"/>
    <property type="match status" value="1"/>
</dbReference>
<feature type="domain" description="DUF7492" evidence="2">
    <location>
        <begin position="2"/>
        <end position="269"/>
    </location>
</feature>
<evidence type="ECO:0000313" key="3">
    <source>
        <dbReference type="EMBL" id="EFX05300.1"/>
    </source>
</evidence>
<accession>F0XAI2</accession>
<sequence>MSIDSNGTMVGNPGYIRGYVPRTVSGFSDDMDNYLLPPNGRPGGNILYANDSLCHPSQSVGNYSTEFPMLSVTAGGFIALRYQENGHVTLPDTNPTKPLNRGTVYIYGTTEPSSDELFSNVFEKWTADGTGGNGRGRLLATRNFDDGQCYQVNGQTISVQRQAQFKKTAENPQGTDLWCQNDIQLPANLTSGTSYTLYWVWSWPTMNMAGSPTDTPGTGFNITTLQYYTSCMDVSVASGQSTAAASAKEKAPGFSSSFVEGQDLNSAAVLSQLTVGPFQVNGIDTSSSSNSSSGTATTPSISTTAAAGDSGNGAETIALIVQRCPGIDKNRILDDYARPSADQHQHIPCRVYYYIDIFLWHSCQHIKPGAIGEAVSLARRVQRVRRHF</sequence>
<dbReference type="AlphaFoldDB" id="F0XAI2"/>
<evidence type="ECO:0000313" key="4">
    <source>
        <dbReference type="Proteomes" id="UP000007796"/>
    </source>
</evidence>
<dbReference type="STRING" id="655863.F0XAI2"/>
<dbReference type="eggNOG" id="ENOG502SABV">
    <property type="taxonomic scope" value="Eukaryota"/>
</dbReference>
<dbReference type="InParanoid" id="F0XAI2"/>
<name>F0XAI2_GROCL</name>
<evidence type="ECO:0000259" key="2">
    <source>
        <dbReference type="Pfam" id="PF24320"/>
    </source>
</evidence>
<protein>
    <recommendedName>
        <fullName evidence="2">DUF7492 domain-containing protein</fullName>
    </recommendedName>
</protein>
<dbReference type="EMBL" id="GL629735">
    <property type="protein sequence ID" value="EFX05300.1"/>
    <property type="molecule type" value="Genomic_DNA"/>
</dbReference>
<dbReference type="Proteomes" id="UP000007796">
    <property type="component" value="Unassembled WGS sequence"/>
</dbReference>
<dbReference type="RefSeq" id="XP_014174782.1">
    <property type="nucleotide sequence ID" value="XM_014319307.1"/>
</dbReference>